<feature type="domain" description="AMP-binding enzyme C-terminal" evidence="4">
    <location>
        <begin position="403"/>
        <end position="475"/>
    </location>
</feature>
<evidence type="ECO:0000313" key="6">
    <source>
        <dbReference type="Proteomes" id="UP001515683"/>
    </source>
</evidence>
<dbReference type="Gene3D" id="3.30.300.30">
    <property type="match status" value="1"/>
</dbReference>
<evidence type="ECO:0000256" key="1">
    <source>
        <dbReference type="ARBA" id="ARBA00006432"/>
    </source>
</evidence>
<dbReference type="InterPro" id="IPR020845">
    <property type="entry name" value="AMP-binding_CS"/>
</dbReference>
<dbReference type="InterPro" id="IPR000873">
    <property type="entry name" value="AMP-dep_synth/lig_dom"/>
</dbReference>
<dbReference type="InterPro" id="IPR042099">
    <property type="entry name" value="ANL_N_sf"/>
</dbReference>
<evidence type="ECO:0000256" key="2">
    <source>
        <dbReference type="ARBA" id="ARBA00022598"/>
    </source>
</evidence>
<dbReference type="Pfam" id="PF13193">
    <property type="entry name" value="AMP-binding_C"/>
    <property type="match status" value="1"/>
</dbReference>
<organism evidence="5 6">
    <name type="scientific">Candidatus Pantoea multigeneris</name>
    <dbReference type="NCBI Taxonomy" id="2608357"/>
    <lineage>
        <taxon>Bacteria</taxon>
        <taxon>Pseudomonadati</taxon>
        <taxon>Pseudomonadota</taxon>
        <taxon>Gammaproteobacteria</taxon>
        <taxon>Enterobacterales</taxon>
        <taxon>Erwiniaceae</taxon>
        <taxon>Pantoea</taxon>
    </lineage>
</organism>
<dbReference type="PANTHER" id="PTHR43201:SF5">
    <property type="entry name" value="MEDIUM-CHAIN ACYL-COA LIGASE ACSF2, MITOCHONDRIAL"/>
    <property type="match status" value="1"/>
</dbReference>
<comment type="similarity">
    <text evidence="1">Belongs to the ATP-dependent AMP-binding enzyme family.</text>
</comment>
<reference evidence="5 6" key="1">
    <citation type="journal article" date="2019" name="bioRxiv">
        <title>Bacteria contribute to plant secondary compound degradation in a generalist herbivore system.</title>
        <authorList>
            <person name="Francoeur C.B."/>
            <person name="Khadempour L."/>
            <person name="Moreira-Soto R.D."/>
            <person name="Gotting K."/>
            <person name="Book A.J."/>
            <person name="Pinto-Tomas A.A."/>
            <person name="Keefover-Ring K."/>
            <person name="Currie C.R."/>
        </authorList>
    </citation>
    <scope>NUCLEOTIDE SEQUENCE [LARGE SCALE GENOMIC DNA]</scope>
    <source>
        <strain evidence="5">Acro-835</strain>
    </source>
</reference>
<comment type="caution">
    <text evidence="5">The sequence shown here is derived from an EMBL/GenBank/DDBJ whole genome shotgun (WGS) entry which is preliminary data.</text>
</comment>
<dbReference type="PANTHER" id="PTHR43201">
    <property type="entry name" value="ACYL-COA SYNTHETASE"/>
    <property type="match status" value="1"/>
</dbReference>
<feature type="domain" description="AMP-dependent synthetase/ligase" evidence="3">
    <location>
        <begin position="11"/>
        <end position="353"/>
    </location>
</feature>
<keyword evidence="2" id="KW-0436">Ligase</keyword>
<name>A0ABX0RA97_9GAMM</name>
<proteinExistence type="inferred from homology"/>
<protein>
    <submittedName>
        <fullName evidence="5">AMP-binding protein</fullName>
    </submittedName>
</protein>
<dbReference type="RefSeq" id="WP_167013114.1">
    <property type="nucleotide sequence ID" value="NZ_VWXF01000002.1"/>
</dbReference>
<accession>A0ABX0RA97</accession>
<dbReference type="Pfam" id="PF00501">
    <property type="entry name" value="AMP-binding"/>
    <property type="match status" value="1"/>
</dbReference>
<dbReference type="InterPro" id="IPR045851">
    <property type="entry name" value="AMP-bd_C_sf"/>
</dbReference>
<evidence type="ECO:0000313" key="5">
    <source>
        <dbReference type="EMBL" id="NIF21266.1"/>
    </source>
</evidence>
<dbReference type="InterPro" id="IPR025110">
    <property type="entry name" value="AMP-bd_C"/>
</dbReference>
<gene>
    <name evidence="5" type="ORF">F3J40_06555</name>
</gene>
<dbReference type="SUPFAM" id="SSF56801">
    <property type="entry name" value="Acetyl-CoA synthetase-like"/>
    <property type="match status" value="1"/>
</dbReference>
<sequence>MPVHDKIAGYARQKPHQIAITHDEGCLSWQQLWRWSVALYQQIRAHAEHDRVIGLACGNHLAFVPGWLAATAKRHTCAVFDPDLPAARLDELLSRVKPDELLLTREQTALAQRAQQLDIAVRYLDDLREQEVEDDAEFCAEVNALTPFLINFTSGTTSLPKAFTRHRRSWWQSLRDGYGLFGLGETTSTLFPGPLFHGIGLYALNEALDAGHHFYSLSKWSGAGTLALLAEQNIDRLIVVPTMLAAFAELPEQPLNQVKRVLSAGAKMQYHHFASARSRFPAAQLQEYYGASELGFIAVSSLTDENVDDQLLTVGVAFPGTTLSIRNQQDECVAPGETGTIWLQSPQICGGYLWGDESHAFRHTAVGATVQDLGYLDAQGRLVVMGRSGDMVTVGGNNVYLAEIEAALKTLDDVQEVVVLAADDLRLGKKLLAFIRGQHTDFASLPQRSRQLLAKYKIPHHFVAVSHWPLTVSGKIDRRALLQEFHP</sequence>
<keyword evidence="6" id="KW-1185">Reference proteome</keyword>
<evidence type="ECO:0000259" key="3">
    <source>
        <dbReference type="Pfam" id="PF00501"/>
    </source>
</evidence>
<dbReference type="Proteomes" id="UP001515683">
    <property type="component" value="Unassembled WGS sequence"/>
</dbReference>
<dbReference type="PROSITE" id="PS00455">
    <property type="entry name" value="AMP_BINDING"/>
    <property type="match status" value="1"/>
</dbReference>
<dbReference type="EMBL" id="VWXF01000002">
    <property type="protein sequence ID" value="NIF21266.1"/>
    <property type="molecule type" value="Genomic_DNA"/>
</dbReference>
<dbReference type="Gene3D" id="3.40.50.12780">
    <property type="entry name" value="N-terminal domain of ligase-like"/>
    <property type="match status" value="1"/>
</dbReference>
<evidence type="ECO:0000259" key="4">
    <source>
        <dbReference type="Pfam" id="PF13193"/>
    </source>
</evidence>